<accession>A0A518KDQ9</accession>
<proteinExistence type="predicted"/>
<organism evidence="3 4">
    <name type="scientific">Botrimarina mediterranea</name>
    <dbReference type="NCBI Taxonomy" id="2528022"/>
    <lineage>
        <taxon>Bacteria</taxon>
        <taxon>Pseudomonadati</taxon>
        <taxon>Planctomycetota</taxon>
        <taxon>Planctomycetia</taxon>
        <taxon>Pirellulales</taxon>
        <taxon>Lacipirellulaceae</taxon>
        <taxon>Botrimarina</taxon>
    </lineage>
</organism>
<dbReference type="Pfam" id="PF07589">
    <property type="entry name" value="PEP-CTERM"/>
    <property type="match status" value="1"/>
</dbReference>
<name>A0A518KDQ9_9BACT</name>
<keyword evidence="4" id="KW-1185">Reference proteome</keyword>
<protein>
    <recommendedName>
        <fullName evidence="2">Ice-binding protein C-terminal domain-containing protein</fullName>
    </recommendedName>
</protein>
<sequence precursor="true">MRKILLAALFTVTATVANAAIIGGGPQVVQRTVGGAPAGTVVNAIQISFDEQLFGQQMVVQLDSGSIFQQATFGGETAPNDALIGAFPDVEADTFVSIGGLTLNTSSSTLVVGGSTELGMNGPKQIDTAGINIAWAPSPGVVIPSGTDFPIAQVTLSGDANGSVFLFSNSGGTGQIFEGSVRNGVVSFIPEPTTCVLAGLALVGFAARRRV</sequence>
<gene>
    <name evidence="3" type="ORF">Spa11_41500</name>
</gene>
<feature type="chain" id="PRO_5021935853" description="Ice-binding protein C-terminal domain-containing protein" evidence="1">
    <location>
        <begin position="20"/>
        <end position="211"/>
    </location>
</feature>
<dbReference type="Proteomes" id="UP000316426">
    <property type="component" value="Chromosome"/>
</dbReference>
<dbReference type="EMBL" id="CP036349">
    <property type="protein sequence ID" value="QDV75927.1"/>
    <property type="molecule type" value="Genomic_DNA"/>
</dbReference>
<dbReference type="AlphaFoldDB" id="A0A518KDQ9"/>
<dbReference type="RefSeq" id="WP_145116141.1">
    <property type="nucleotide sequence ID" value="NZ_CP036349.1"/>
</dbReference>
<keyword evidence="1" id="KW-0732">Signal</keyword>
<feature type="signal peptide" evidence="1">
    <location>
        <begin position="1"/>
        <end position="19"/>
    </location>
</feature>
<evidence type="ECO:0000256" key="1">
    <source>
        <dbReference type="SAM" id="SignalP"/>
    </source>
</evidence>
<evidence type="ECO:0000313" key="4">
    <source>
        <dbReference type="Proteomes" id="UP000316426"/>
    </source>
</evidence>
<evidence type="ECO:0000259" key="2">
    <source>
        <dbReference type="Pfam" id="PF07589"/>
    </source>
</evidence>
<dbReference type="InterPro" id="IPR013424">
    <property type="entry name" value="Ice-binding_C"/>
</dbReference>
<feature type="domain" description="Ice-binding protein C-terminal" evidence="2">
    <location>
        <begin position="189"/>
        <end position="210"/>
    </location>
</feature>
<reference evidence="3 4" key="1">
    <citation type="submission" date="2019-02" db="EMBL/GenBank/DDBJ databases">
        <title>Deep-cultivation of Planctomycetes and their phenomic and genomic characterization uncovers novel biology.</title>
        <authorList>
            <person name="Wiegand S."/>
            <person name="Jogler M."/>
            <person name="Boedeker C."/>
            <person name="Pinto D."/>
            <person name="Vollmers J."/>
            <person name="Rivas-Marin E."/>
            <person name="Kohn T."/>
            <person name="Peeters S.H."/>
            <person name="Heuer A."/>
            <person name="Rast P."/>
            <person name="Oberbeckmann S."/>
            <person name="Bunk B."/>
            <person name="Jeske O."/>
            <person name="Meyerdierks A."/>
            <person name="Storesund J.E."/>
            <person name="Kallscheuer N."/>
            <person name="Luecker S."/>
            <person name="Lage O.M."/>
            <person name="Pohl T."/>
            <person name="Merkel B.J."/>
            <person name="Hornburger P."/>
            <person name="Mueller R.-W."/>
            <person name="Bruemmer F."/>
            <person name="Labrenz M."/>
            <person name="Spormann A.M."/>
            <person name="Op den Camp H."/>
            <person name="Overmann J."/>
            <person name="Amann R."/>
            <person name="Jetten M.S.M."/>
            <person name="Mascher T."/>
            <person name="Medema M.H."/>
            <person name="Devos D.P."/>
            <person name="Kaster A.-K."/>
            <person name="Ovreas L."/>
            <person name="Rohde M."/>
            <person name="Galperin M.Y."/>
            <person name="Jogler C."/>
        </authorList>
    </citation>
    <scope>NUCLEOTIDE SEQUENCE [LARGE SCALE GENOMIC DNA]</scope>
    <source>
        <strain evidence="3 4">Spa11</strain>
    </source>
</reference>
<evidence type="ECO:0000313" key="3">
    <source>
        <dbReference type="EMBL" id="QDV75927.1"/>
    </source>
</evidence>
<dbReference type="KEGG" id="bmei:Spa11_41500"/>